<dbReference type="EMBL" id="BK015000">
    <property type="protein sequence ID" value="DAD86495.1"/>
    <property type="molecule type" value="Genomic_DNA"/>
</dbReference>
<sequence length="43" mass="5129">MEKRFCVFMDDDLLQGARRLTLIQQYFEEVFGCDGKEILCFYG</sequence>
<reference evidence="1" key="1">
    <citation type="journal article" date="2021" name="Proc. Natl. Acad. Sci. U.S.A.">
        <title>A Catalog of Tens of Thousands of Viruses from Human Metagenomes Reveals Hidden Associations with Chronic Diseases.</title>
        <authorList>
            <person name="Tisza M.J."/>
            <person name="Buck C.B."/>
        </authorList>
    </citation>
    <scope>NUCLEOTIDE SEQUENCE</scope>
    <source>
        <strain evidence="1">Ct4S516</strain>
    </source>
</reference>
<name>A0A8S5MWL6_9VIRU</name>
<proteinExistence type="predicted"/>
<protein>
    <submittedName>
        <fullName evidence="1">Uncharacterized protein</fullName>
    </submittedName>
</protein>
<accession>A0A8S5MWL6</accession>
<organism evidence="1">
    <name type="scientific">Microviridae sp. ct4S516</name>
    <dbReference type="NCBI Taxonomy" id="2826726"/>
    <lineage>
        <taxon>Viruses</taxon>
        <taxon>Monodnaviria</taxon>
        <taxon>Sangervirae</taxon>
        <taxon>Phixviricota</taxon>
        <taxon>Malgrandaviricetes</taxon>
        <taxon>Petitvirales</taxon>
        <taxon>Microviridae</taxon>
    </lineage>
</organism>
<evidence type="ECO:0000313" key="1">
    <source>
        <dbReference type="EMBL" id="DAD86495.1"/>
    </source>
</evidence>